<dbReference type="RefSeq" id="WP_057820164.1">
    <property type="nucleotide sequence ID" value="NZ_CP031598.1"/>
</dbReference>
<evidence type="ECO:0000313" key="3">
    <source>
        <dbReference type="EMBL" id="KRS15576.1"/>
    </source>
</evidence>
<dbReference type="OrthoDB" id="344729at2"/>
<dbReference type="KEGG" id="rid:RIdsm_01010"/>
<feature type="signal peptide" evidence="1">
    <location>
        <begin position="1"/>
        <end position="24"/>
    </location>
</feature>
<reference evidence="4 6" key="2">
    <citation type="submission" date="2018-08" db="EMBL/GenBank/DDBJ databases">
        <title>Genetic Globetrotter - A new plasmid hitch-hiking vast phylogenetic and geographic distances.</title>
        <authorList>
            <person name="Vollmers J."/>
            <person name="Petersen J."/>
        </authorList>
    </citation>
    <scope>NUCLEOTIDE SEQUENCE [LARGE SCALE GENOMIC DNA]</scope>
    <source>
        <strain evidence="4 6">DSM 26383</strain>
    </source>
</reference>
<protein>
    <submittedName>
        <fullName evidence="3">YHS domain protein</fullName>
    </submittedName>
</protein>
<dbReference type="STRING" id="540747.SAMN04488031_106112"/>
<gene>
    <name evidence="4" type="ORF">RIdsm_01010</name>
    <name evidence="3" type="ORF">XM52_23490</name>
</gene>
<evidence type="ECO:0000313" key="4">
    <source>
        <dbReference type="EMBL" id="QEW25224.1"/>
    </source>
</evidence>
<reference evidence="3 5" key="1">
    <citation type="submission" date="2015-04" db="EMBL/GenBank/DDBJ databases">
        <title>The draft genome sequence of Roseovarius indicus B108T.</title>
        <authorList>
            <person name="Li G."/>
            <person name="Lai Q."/>
            <person name="Shao Z."/>
            <person name="Yan P."/>
        </authorList>
    </citation>
    <scope>NUCLEOTIDE SEQUENCE [LARGE SCALE GENOMIC DNA]</scope>
    <source>
        <strain evidence="3 5">B108</strain>
    </source>
</reference>
<dbReference type="EMBL" id="LAXI01000021">
    <property type="protein sequence ID" value="KRS15576.1"/>
    <property type="molecule type" value="Genomic_DNA"/>
</dbReference>
<evidence type="ECO:0000259" key="2">
    <source>
        <dbReference type="Pfam" id="PF04945"/>
    </source>
</evidence>
<dbReference type="Proteomes" id="UP000325785">
    <property type="component" value="Chromosome"/>
</dbReference>
<dbReference type="AlphaFoldDB" id="A0A0T5P349"/>
<name>A0A0T5P349_9RHOB</name>
<keyword evidence="5" id="KW-1185">Reference proteome</keyword>
<feature type="chain" id="PRO_5010437298" evidence="1">
    <location>
        <begin position="25"/>
        <end position="150"/>
    </location>
</feature>
<accession>A0A0T5P349</accession>
<sequence length="150" mass="16161">MPSRRFFMISTAAALLLAPRFAKASEPDILSYDGAAIGGYDPVAYFSEGEPVKGKAAHAVTWQGAEWHFATAANRETFEANPEAYAPQYGGYCAYAASKGAVAPTAPDAWTVHYGKLYLNFSQTVRGIWSEDIHGNIAKADANWPAPLSK</sequence>
<evidence type="ECO:0000313" key="6">
    <source>
        <dbReference type="Proteomes" id="UP000325785"/>
    </source>
</evidence>
<dbReference type="InterPro" id="IPR007029">
    <property type="entry name" value="YHS_dom"/>
</dbReference>
<dbReference type="PATRIC" id="fig|540747.5.peg.3055"/>
<dbReference type="Pfam" id="PF04945">
    <property type="entry name" value="YHS"/>
    <property type="match status" value="1"/>
</dbReference>
<feature type="domain" description="YHS" evidence="2">
    <location>
        <begin position="43"/>
        <end position="89"/>
    </location>
</feature>
<dbReference type="Proteomes" id="UP000051401">
    <property type="component" value="Unassembled WGS sequence"/>
</dbReference>
<proteinExistence type="predicted"/>
<dbReference type="NCBIfam" id="NF041384">
    <property type="entry name" value="YHS_seleno_dom"/>
    <property type="match status" value="1"/>
</dbReference>
<evidence type="ECO:0000256" key="1">
    <source>
        <dbReference type="SAM" id="SignalP"/>
    </source>
</evidence>
<evidence type="ECO:0000313" key="5">
    <source>
        <dbReference type="Proteomes" id="UP000051401"/>
    </source>
</evidence>
<dbReference type="EMBL" id="CP031598">
    <property type="protein sequence ID" value="QEW25224.1"/>
    <property type="molecule type" value="Genomic_DNA"/>
</dbReference>
<keyword evidence="1" id="KW-0732">Signal</keyword>
<organism evidence="3 5">
    <name type="scientific">Roseovarius indicus</name>
    <dbReference type="NCBI Taxonomy" id="540747"/>
    <lineage>
        <taxon>Bacteria</taxon>
        <taxon>Pseudomonadati</taxon>
        <taxon>Pseudomonadota</taxon>
        <taxon>Alphaproteobacteria</taxon>
        <taxon>Rhodobacterales</taxon>
        <taxon>Roseobacteraceae</taxon>
        <taxon>Roseovarius</taxon>
    </lineage>
</organism>